<dbReference type="Proteomes" id="UP001234581">
    <property type="component" value="Unassembled WGS sequence"/>
</dbReference>
<accession>A0AAD7XYH9</accession>
<dbReference type="GeneID" id="83217123"/>
<proteinExistence type="predicted"/>
<name>A0AAD7XYH9_9FUNG</name>
<protein>
    <submittedName>
        <fullName evidence="1">Uncharacterized protein</fullName>
    </submittedName>
</protein>
<dbReference type="RefSeq" id="XP_058339581.1">
    <property type="nucleotide sequence ID" value="XM_058489705.1"/>
</dbReference>
<gene>
    <name evidence="1" type="ORF">O0I10_009718</name>
</gene>
<dbReference type="AlphaFoldDB" id="A0AAD7XYH9"/>
<organism evidence="1 2">
    <name type="scientific">Lichtheimia ornata</name>
    <dbReference type="NCBI Taxonomy" id="688661"/>
    <lineage>
        <taxon>Eukaryota</taxon>
        <taxon>Fungi</taxon>
        <taxon>Fungi incertae sedis</taxon>
        <taxon>Mucoromycota</taxon>
        <taxon>Mucoromycotina</taxon>
        <taxon>Mucoromycetes</taxon>
        <taxon>Mucorales</taxon>
        <taxon>Lichtheimiaceae</taxon>
        <taxon>Lichtheimia</taxon>
    </lineage>
</organism>
<evidence type="ECO:0000313" key="1">
    <source>
        <dbReference type="EMBL" id="KAJ8654667.1"/>
    </source>
</evidence>
<keyword evidence="2" id="KW-1185">Reference proteome</keyword>
<comment type="caution">
    <text evidence="1">The sequence shown here is derived from an EMBL/GenBank/DDBJ whole genome shotgun (WGS) entry which is preliminary data.</text>
</comment>
<sequence length="153" mass="17791">MTVLVLLFKPTSAEQCQRRHHVVGYCSGEHKCTFSSFIYHVPQNNSAITYERGCGESTGKRCKDIKDRAGCFNSPQCLWWQTYNKDDNILRDYECREFDCSYGWTEDYCGQFKDCVFDKKDSKCKSKKQPKKSLWEIINDHAETATGKRLDGK</sequence>
<evidence type="ECO:0000313" key="2">
    <source>
        <dbReference type="Proteomes" id="UP001234581"/>
    </source>
</evidence>
<dbReference type="EMBL" id="JARTCD010000058">
    <property type="protein sequence ID" value="KAJ8654667.1"/>
    <property type="molecule type" value="Genomic_DNA"/>
</dbReference>
<reference evidence="1 2" key="1">
    <citation type="submission" date="2023-03" db="EMBL/GenBank/DDBJ databases">
        <title>Genome sequence of Lichtheimia ornata CBS 291.66.</title>
        <authorList>
            <person name="Mohabir J.T."/>
            <person name="Shea T.P."/>
            <person name="Kurbessoian T."/>
            <person name="Berby B."/>
            <person name="Fontaine J."/>
            <person name="Livny J."/>
            <person name="Gnirke A."/>
            <person name="Stajich J.E."/>
            <person name="Cuomo C.A."/>
        </authorList>
    </citation>
    <scope>NUCLEOTIDE SEQUENCE [LARGE SCALE GENOMIC DNA]</scope>
    <source>
        <strain evidence="1">CBS 291.66</strain>
    </source>
</reference>